<comment type="caution">
    <text evidence="3">The sequence shown here is derived from an EMBL/GenBank/DDBJ whole genome shotgun (WGS) entry which is preliminary data.</text>
</comment>
<sequence>MPYLRILIVAAIAFGAYTFGARAGRGRYRTIKKNAKKAWNAPGMRSARRTARATSKRGTGN</sequence>
<name>A0ABS5XRP6_9MICO</name>
<keyword evidence="2" id="KW-1133">Transmembrane helix</keyword>
<evidence type="ECO:0000256" key="2">
    <source>
        <dbReference type="SAM" id="Phobius"/>
    </source>
</evidence>
<gene>
    <name evidence="3" type="ORF">J0P97_01940</name>
</gene>
<proteinExistence type="predicted"/>
<evidence type="ECO:0000313" key="4">
    <source>
        <dbReference type="Proteomes" id="UP000740605"/>
    </source>
</evidence>
<feature type="compositionally biased region" description="Basic residues" evidence="1">
    <location>
        <begin position="46"/>
        <end position="55"/>
    </location>
</feature>
<dbReference type="RefSeq" id="WP_215486074.1">
    <property type="nucleotide sequence ID" value="NZ_BAAAPJ010000001.1"/>
</dbReference>
<evidence type="ECO:0000313" key="3">
    <source>
        <dbReference type="EMBL" id="MBT8796839.1"/>
    </source>
</evidence>
<organism evidence="3 4">
    <name type="scientific">Microbacterium flavum</name>
    <dbReference type="NCBI Taxonomy" id="415216"/>
    <lineage>
        <taxon>Bacteria</taxon>
        <taxon>Bacillati</taxon>
        <taxon>Actinomycetota</taxon>
        <taxon>Actinomycetes</taxon>
        <taxon>Micrococcales</taxon>
        <taxon>Microbacteriaceae</taxon>
        <taxon>Microbacterium</taxon>
    </lineage>
</organism>
<reference evidence="3 4" key="1">
    <citation type="submission" date="2021-03" db="EMBL/GenBank/DDBJ databases">
        <title>Microbacterium pauli sp. nov., isolated from microfiltered milk.</title>
        <authorList>
            <person name="Bellassi P."/>
            <person name="Fontana A."/>
            <person name="Callegari M.L."/>
            <person name="Lorenzo M."/>
            <person name="Cappa F."/>
        </authorList>
    </citation>
    <scope>NUCLEOTIDE SEQUENCE [LARGE SCALE GENOMIC DNA]</scope>
    <source>
        <strain evidence="3 4">DSM 18909</strain>
    </source>
</reference>
<dbReference type="EMBL" id="JAFLHG010000001">
    <property type="protein sequence ID" value="MBT8796839.1"/>
    <property type="molecule type" value="Genomic_DNA"/>
</dbReference>
<feature type="region of interest" description="Disordered" evidence="1">
    <location>
        <begin position="39"/>
        <end position="61"/>
    </location>
</feature>
<evidence type="ECO:0000256" key="1">
    <source>
        <dbReference type="SAM" id="MobiDB-lite"/>
    </source>
</evidence>
<feature type="transmembrane region" description="Helical" evidence="2">
    <location>
        <begin position="6"/>
        <end position="24"/>
    </location>
</feature>
<dbReference type="Proteomes" id="UP000740605">
    <property type="component" value="Unassembled WGS sequence"/>
</dbReference>
<accession>A0ABS5XRP6</accession>
<keyword evidence="4" id="KW-1185">Reference proteome</keyword>
<protein>
    <submittedName>
        <fullName evidence="3">Uncharacterized protein</fullName>
    </submittedName>
</protein>
<keyword evidence="2" id="KW-0472">Membrane</keyword>
<keyword evidence="2" id="KW-0812">Transmembrane</keyword>